<dbReference type="Proteomes" id="UP000605201">
    <property type="component" value="Unassembled WGS sequence"/>
</dbReference>
<dbReference type="PROSITE" id="PS51257">
    <property type="entry name" value="PROKAR_LIPOPROTEIN"/>
    <property type="match status" value="1"/>
</dbReference>
<dbReference type="AlphaFoldDB" id="A0A8J6NTR5"/>
<dbReference type="Gene3D" id="3.30.160.150">
    <property type="entry name" value="Lipoprotein like domain"/>
    <property type="match status" value="1"/>
</dbReference>
<reference evidence="1 2" key="1">
    <citation type="submission" date="2020-08" db="EMBL/GenBank/DDBJ databases">
        <title>Bridging the membrane lipid divide: bacteria of the FCB group superphylum have the potential to synthesize archaeal ether lipids.</title>
        <authorList>
            <person name="Villanueva L."/>
            <person name="Von Meijenfeldt F.A.B."/>
            <person name="Westbye A.B."/>
            <person name="Yadav S."/>
            <person name="Hopmans E.C."/>
            <person name="Dutilh B.E."/>
            <person name="Sinninghe Damste J.S."/>
        </authorList>
    </citation>
    <scope>NUCLEOTIDE SEQUENCE [LARGE SCALE GENOMIC DNA]</scope>
    <source>
        <strain evidence="1">NIOZ-UU17</strain>
    </source>
</reference>
<accession>A0A8J6NTR5</accession>
<sequence length="172" mass="18957">MLQIKRKALWIILVLWVFFSACGYRFTGSGGFPAGIKTMSITTFENRTVVTGLENTVTNDLIYEVTRSKGVVLVRKDKAEADLSGVIVSTQTGAISRRDVGASTERRVTVTLDLKLTNTSGIIIWSANGVAQSEAYVVEDDKQGTEQNRLDAISKASKRLAETIYNRLTEDF</sequence>
<organism evidence="1 2">
    <name type="scientific">Candidatus Desulfatibia vada</name>
    <dbReference type="NCBI Taxonomy" id="2841696"/>
    <lineage>
        <taxon>Bacteria</taxon>
        <taxon>Pseudomonadati</taxon>
        <taxon>Thermodesulfobacteriota</taxon>
        <taxon>Desulfobacteria</taxon>
        <taxon>Desulfobacterales</taxon>
        <taxon>Desulfobacterales incertae sedis</taxon>
        <taxon>Candidatus Desulfatibia</taxon>
    </lineage>
</organism>
<evidence type="ECO:0008006" key="3">
    <source>
        <dbReference type="Google" id="ProtNLM"/>
    </source>
</evidence>
<dbReference type="EMBL" id="JACNIG010000208">
    <property type="protein sequence ID" value="MBC8432148.1"/>
    <property type="molecule type" value="Genomic_DNA"/>
</dbReference>
<evidence type="ECO:0000313" key="1">
    <source>
        <dbReference type="EMBL" id="MBC8432148.1"/>
    </source>
</evidence>
<protein>
    <recommendedName>
        <fullName evidence="3">Lipopolysaccharide-assembly</fullName>
    </recommendedName>
</protein>
<dbReference type="GO" id="GO:0019867">
    <property type="term" value="C:outer membrane"/>
    <property type="evidence" value="ECO:0007669"/>
    <property type="project" value="InterPro"/>
</dbReference>
<dbReference type="InterPro" id="IPR007485">
    <property type="entry name" value="LPS_assembly_LptE"/>
</dbReference>
<proteinExistence type="predicted"/>
<gene>
    <name evidence="1" type="ORF">H8D96_09520</name>
</gene>
<evidence type="ECO:0000313" key="2">
    <source>
        <dbReference type="Proteomes" id="UP000605201"/>
    </source>
</evidence>
<dbReference type="GO" id="GO:0043165">
    <property type="term" value="P:Gram-negative-bacterium-type cell outer membrane assembly"/>
    <property type="evidence" value="ECO:0007669"/>
    <property type="project" value="InterPro"/>
</dbReference>
<comment type="caution">
    <text evidence="1">The sequence shown here is derived from an EMBL/GenBank/DDBJ whole genome shotgun (WGS) entry which is preliminary data.</text>
</comment>
<name>A0A8J6NTR5_9BACT</name>
<dbReference type="Pfam" id="PF04390">
    <property type="entry name" value="LptE"/>
    <property type="match status" value="1"/>
</dbReference>